<dbReference type="OrthoDB" id="573898at2"/>
<reference evidence="3 4" key="1">
    <citation type="journal article" date="2003" name="DNA Res.">
        <title>Complete genome structure of Gloeobacter violaceus PCC 7421, a cyanobacterium that lacks thylakoids.</title>
        <authorList>
            <person name="Nakamura Y."/>
            <person name="Kaneko T."/>
            <person name="Sato S."/>
            <person name="Mimuro M."/>
            <person name="Miyashita H."/>
            <person name="Tsuchiya T."/>
            <person name="Sasamoto S."/>
            <person name="Watanabe A."/>
            <person name="Kawashima K."/>
            <person name="Kishida Y."/>
            <person name="Kiyokawa C."/>
            <person name="Kohara M."/>
            <person name="Matsumoto M."/>
            <person name="Matsuno A."/>
            <person name="Nakazaki N."/>
            <person name="Shimpo S."/>
            <person name="Takeuchi C."/>
            <person name="Yamada M."/>
            <person name="Tabata S."/>
        </authorList>
    </citation>
    <scope>NUCLEOTIDE SEQUENCE [LARGE SCALE GENOMIC DNA]</scope>
    <source>
        <strain evidence="4">ATCC 29082 / PCC 7421</strain>
    </source>
</reference>
<keyword evidence="1" id="KW-1277">Toxin-antitoxin system</keyword>
<evidence type="ECO:0000256" key="1">
    <source>
        <dbReference type="ARBA" id="ARBA00022649"/>
    </source>
</evidence>
<dbReference type="InterPro" id="IPR014795">
    <property type="entry name" value="TacA_1-like"/>
</dbReference>
<dbReference type="EMBL" id="BA000045">
    <property type="protein sequence ID" value="BAC89141.1"/>
    <property type="molecule type" value="Genomic_DNA"/>
</dbReference>
<evidence type="ECO:0000313" key="3">
    <source>
        <dbReference type="EMBL" id="BAC89141.1"/>
    </source>
</evidence>
<dbReference type="InParanoid" id="Q7NLC6"/>
<comment type="similarity">
    <text evidence="2">Belongs to the TacA antitoxin family.</text>
</comment>
<evidence type="ECO:0000313" key="4">
    <source>
        <dbReference type="Proteomes" id="UP000000557"/>
    </source>
</evidence>
<dbReference type="eggNOG" id="COG4453">
    <property type="taxonomic scope" value="Bacteria"/>
</dbReference>
<dbReference type="GO" id="GO:0006355">
    <property type="term" value="P:regulation of DNA-templated transcription"/>
    <property type="evidence" value="ECO:0007669"/>
    <property type="project" value="InterPro"/>
</dbReference>
<gene>
    <name evidence="3" type="ordered locus">gsl1200</name>
</gene>
<sequence length="96" mass="10468">MASPEGKKSERLEVRVSGDGKALIAQAAQLEGRTVSDFVVASALEAASRTIQEHGLLYLSQQDQQIFVEAILNPPEPNDELRQAAKEYQRSVNSVS</sequence>
<dbReference type="KEGG" id="gvi:gsl1200"/>
<keyword evidence="4" id="KW-1185">Reference proteome</keyword>
<dbReference type="RefSeq" id="WP_011141200.1">
    <property type="nucleotide sequence ID" value="NC_005125.1"/>
</dbReference>
<dbReference type="InterPro" id="IPR010985">
    <property type="entry name" value="Ribbon_hlx_hlx"/>
</dbReference>
<dbReference type="HOGENOM" id="CLU_152494_2_0_3"/>
<dbReference type="EnsemblBacteria" id="BAC89141">
    <property type="protein sequence ID" value="BAC89141"/>
    <property type="gene ID" value="BAC89141"/>
</dbReference>
<protein>
    <submittedName>
        <fullName evidence="3">Gsl1200 protein</fullName>
    </submittedName>
</protein>
<dbReference type="PANTHER" id="PTHR35401:SF2">
    <property type="entry name" value="ABC-TYPE TRANSPORT SYSTEM"/>
    <property type="match status" value="1"/>
</dbReference>
<accession>Q7NLC6</accession>
<name>Q7NLC6_GLOVI</name>
<organism evidence="3 4">
    <name type="scientific">Gloeobacter violaceus (strain ATCC 29082 / PCC 7421)</name>
    <dbReference type="NCBI Taxonomy" id="251221"/>
    <lineage>
        <taxon>Bacteria</taxon>
        <taxon>Bacillati</taxon>
        <taxon>Cyanobacteriota</taxon>
        <taxon>Cyanophyceae</taxon>
        <taxon>Gloeobacterales</taxon>
        <taxon>Gloeobacteraceae</taxon>
        <taxon>Gloeobacter</taxon>
    </lineage>
</organism>
<dbReference type="SUPFAM" id="SSF47598">
    <property type="entry name" value="Ribbon-helix-helix"/>
    <property type="match status" value="1"/>
</dbReference>
<dbReference type="Pfam" id="PF08681">
    <property type="entry name" value="TacA1"/>
    <property type="match status" value="1"/>
</dbReference>
<dbReference type="Gene3D" id="1.20.5.780">
    <property type="entry name" value="Single helix bin"/>
    <property type="match status" value="1"/>
</dbReference>
<dbReference type="Proteomes" id="UP000000557">
    <property type="component" value="Chromosome"/>
</dbReference>
<dbReference type="PANTHER" id="PTHR35401">
    <property type="entry name" value="COPG FAMILY HELIX-TURN-HELIX PROTEIN-RELATED-RELATED"/>
    <property type="match status" value="1"/>
</dbReference>
<reference evidence="3 4" key="2">
    <citation type="journal article" date="2003" name="DNA Res.">
        <title>Complete genome structure of Gloeobacter violaceus PCC 7421, a cyanobacterium that lacks thylakoids (supplement).</title>
        <authorList>
            <person name="Nakamura Y."/>
            <person name="Kaneko T."/>
            <person name="Sato S."/>
            <person name="Mimuro M."/>
            <person name="Miyashita H."/>
            <person name="Tsuchiya T."/>
            <person name="Sasamoto S."/>
            <person name="Watanabe A."/>
            <person name="Kawashima K."/>
            <person name="Kishida Y."/>
            <person name="Kiyokawa C."/>
            <person name="Kohara M."/>
            <person name="Matsumoto M."/>
            <person name="Matsuno A."/>
            <person name="Nakazaki N."/>
            <person name="Shimpo S."/>
            <person name="Takeuchi C."/>
            <person name="Yamada M."/>
            <person name="Tabata S."/>
        </authorList>
    </citation>
    <scope>NUCLEOTIDE SEQUENCE [LARGE SCALE GENOMIC DNA]</scope>
    <source>
        <strain evidence="4">ATCC 29082 / PCC 7421</strain>
    </source>
</reference>
<proteinExistence type="inferred from homology"/>
<dbReference type="PATRIC" id="fig|251221.4.peg.1223"/>
<dbReference type="STRING" id="251221.gene:10758679"/>
<dbReference type="PhylomeDB" id="Q7NLC6"/>
<dbReference type="AlphaFoldDB" id="Q7NLC6"/>
<evidence type="ECO:0000256" key="2">
    <source>
        <dbReference type="ARBA" id="ARBA00049988"/>
    </source>
</evidence>